<dbReference type="EMBL" id="JANBVB010000107">
    <property type="protein sequence ID" value="KAJ2897600.1"/>
    <property type="molecule type" value="Genomic_DNA"/>
</dbReference>
<reference evidence="1" key="1">
    <citation type="submission" date="2022-07" db="EMBL/GenBank/DDBJ databases">
        <title>Phylogenomic reconstructions and comparative analyses of Kickxellomycotina fungi.</title>
        <authorList>
            <person name="Reynolds N.K."/>
            <person name="Stajich J.E."/>
            <person name="Barry K."/>
            <person name="Grigoriev I.V."/>
            <person name="Crous P."/>
            <person name="Smith M.E."/>
        </authorList>
    </citation>
    <scope>NUCLEOTIDE SEQUENCE</scope>
    <source>
        <strain evidence="1">CBS 190363</strain>
    </source>
</reference>
<comment type="caution">
    <text evidence="1">The sequence shown here is derived from an EMBL/GenBank/DDBJ whole genome shotgun (WGS) entry which is preliminary data.</text>
</comment>
<organism evidence="1 2">
    <name type="scientific">Coemansia aciculifera</name>
    <dbReference type="NCBI Taxonomy" id="417176"/>
    <lineage>
        <taxon>Eukaryota</taxon>
        <taxon>Fungi</taxon>
        <taxon>Fungi incertae sedis</taxon>
        <taxon>Zoopagomycota</taxon>
        <taxon>Kickxellomycotina</taxon>
        <taxon>Kickxellomycetes</taxon>
        <taxon>Kickxellales</taxon>
        <taxon>Kickxellaceae</taxon>
        <taxon>Coemansia</taxon>
    </lineage>
</organism>
<accession>A0ACC1M7E5</accession>
<dbReference type="Proteomes" id="UP001139981">
    <property type="component" value="Unassembled WGS sequence"/>
</dbReference>
<name>A0ACC1M7E5_9FUNG</name>
<keyword evidence="2" id="KW-1185">Reference proteome</keyword>
<sequence>MNLLPKSQAEFCRLSSVLFWRWEWERDPCIRAVFADALLPILVAAVAWRLLGSPALGASKPPLQQGLAAGRQSDNRLWIGPLFALVALIQALVQAVGVYRLLLAGPLISPLVLAAVAVLASWLVATVTAVRQYRLHLQYRRHGYFGLFSPALQGFVAASLISSMVDVYFAFFARSQWHTPIGGDNVRLLVGLGTTATAFLLLIVVRDLPKSDVAAIALSEELDVPRISARRLAQATPPKRLSPEVGSSLLSNALFCWVSGFLELGKRRQPQQEDLYEPPSKFTPTSAWTRFNAQAKTGRSLLWQLLSTFKFEIAEQAVLNHIVIALDYAQPLFMQQILRFIDSYTKDHSIGLRYGFFLAGAMLASNILFSFVEQQQAWHSRSLSIFVRNIVVFKLTQKTARRRAKGALSGSSDAADSKDTSEGRAYNVLTTDVSRLSKLPALIQAIFTLPSQLIVGIWYMYQLLGAAGIVGALLLAVVLRISQSLIGRANTVEEKLGALNDQRLATTSEVIRGIASVKLFGWGSRFISVVGEKRGRQLEMLWQRAKIWSLIHFVTLGSLPFINFAMFAIYSTLHNVNAETLFTAVAVFMLIQRAVDWMPGLFAEAVSVAVSFRRIEAYLGQSDVQSLDSRVHAGNVAAIGFQDAYLSWSHPLSDVIERHSGATTPTADSAVPFSLRGLNVLFPTGQLSLIGGPTGSGKSSVLSALIGEMTLLSGQVLVPTAVSDGSVTGQFGGQTTTVLRDIAYVSQEPWLRNATIRDNILFGESYNQDRYEQVLKVCALIPDLCILPAGDLSEVGERGITLSGGQKQRVALARAIYSTRRILIIDDCLSAVDAHTGKHILHECLLNDSGLMLGRTRILVTHHMTMCLPHCQFVVLMRSGAVEFQGPPSQLSDDKVALYLSSACKDNGDSSSNGDDADADFVAESGGDSGPTQDELNAKRVAENNVGCTDSEAAQRVQGRLVEDEVRLQGLIKLETWKLYLKQCGGWPFVVSCLCCIVTTQLLATFKDYYLASKLGRGTNGGDGDSGGRVLRWLVVYLAISFLSAVISTLTMLWTYSGSLRASVALHDRLLRSIIHATPRFLETTPIGRMMARFAKDIQVIDTDIMEIIFFFLRSLVSAFITLVVISSAVPLFTVVGLAVLLIYADLTWTFMQAQRECKRLEATSFAPMISLYSEMIPGCDTIRAFDMHQAYMEEMRSRFMAYLSADFILRSTRRWLGMRIGIASSLVSFSTA</sequence>
<gene>
    <name evidence="1" type="ORF">IWW38_001670</name>
</gene>
<proteinExistence type="predicted"/>
<feature type="non-terminal residue" evidence="1">
    <location>
        <position position="1233"/>
    </location>
</feature>
<evidence type="ECO:0000313" key="1">
    <source>
        <dbReference type="EMBL" id="KAJ2897600.1"/>
    </source>
</evidence>
<evidence type="ECO:0000313" key="2">
    <source>
        <dbReference type="Proteomes" id="UP001139981"/>
    </source>
</evidence>
<protein>
    <submittedName>
        <fullName evidence="1">Uncharacterized protein</fullName>
    </submittedName>
</protein>